<evidence type="ECO:0000313" key="2">
    <source>
        <dbReference type="Proteomes" id="UP001160499"/>
    </source>
</evidence>
<organism evidence="1 2">
    <name type="scientific">Streptomyces pseudovenezuelae</name>
    <dbReference type="NCBI Taxonomy" id="67350"/>
    <lineage>
        <taxon>Bacteria</taxon>
        <taxon>Bacillati</taxon>
        <taxon>Actinomycetota</taxon>
        <taxon>Actinomycetes</taxon>
        <taxon>Kitasatosporales</taxon>
        <taxon>Streptomycetaceae</taxon>
        <taxon>Streptomyces</taxon>
        <taxon>Streptomyces aurantiacus group</taxon>
    </lineage>
</organism>
<dbReference type="RefSeq" id="WP_280879772.1">
    <property type="nucleotide sequence ID" value="NZ_JARXVH010000011.1"/>
</dbReference>
<evidence type="ECO:0000313" key="1">
    <source>
        <dbReference type="EMBL" id="MDH6218926.1"/>
    </source>
</evidence>
<proteinExistence type="predicted"/>
<gene>
    <name evidence="1" type="ORF">M2283_006260</name>
</gene>
<name>A0ABT6LRN1_9ACTN</name>
<keyword evidence="2" id="KW-1185">Reference proteome</keyword>
<dbReference type="EMBL" id="JARXVH010000011">
    <property type="protein sequence ID" value="MDH6218926.1"/>
    <property type="molecule type" value="Genomic_DNA"/>
</dbReference>
<dbReference type="Proteomes" id="UP001160499">
    <property type="component" value="Unassembled WGS sequence"/>
</dbReference>
<reference evidence="1 2" key="1">
    <citation type="submission" date="2023-04" db="EMBL/GenBank/DDBJ databases">
        <title>Forest soil microbial communities from Buena Vista Peninsula, Colon Province, Panama.</title>
        <authorList>
            <person name="Bouskill N."/>
        </authorList>
    </citation>
    <scope>NUCLEOTIDE SEQUENCE [LARGE SCALE GENOMIC DNA]</scope>
    <source>
        <strain evidence="1 2">GGS1</strain>
    </source>
</reference>
<sequence>MIEAFQEQLITLDELRARMPGLRARESNLRGQLDALDAQLADRDAYLKLADDLEGFLAQLHDNAQTAEIPER</sequence>
<comment type="caution">
    <text evidence="1">The sequence shown here is derived from an EMBL/GenBank/DDBJ whole genome shotgun (WGS) entry which is preliminary data.</text>
</comment>
<protein>
    <submittedName>
        <fullName evidence="1">Membrane protein</fullName>
    </submittedName>
</protein>
<accession>A0ABT6LRN1</accession>